<reference evidence="1" key="2">
    <citation type="submission" date="2021-08" db="EMBL/GenBank/DDBJ databases">
        <authorList>
            <person name="Tani A."/>
            <person name="Ola A."/>
            <person name="Ogura Y."/>
            <person name="Katsura K."/>
            <person name="Hayashi T."/>
        </authorList>
    </citation>
    <scope>NUCLEOTIDE SEQUENCE</scope>
    <source>
        <strain evidence="1">KCTC 52305</strain>
    </source>
</reference>
<reference evidence="1" key="1">
    <citation type="journal article" date="2021" name="Front. Microbiol.">
        <title>Comprehensive Comparative Genomics and Phenotyping of Methylobacterium Species.</title>
        <authorList>
            <person name="Alessa O."/>
            <person name="Ogura Y."/>
            <person name="Fujitani Y."/>
            <person name="Takami H."/>
            <person name="Hayashi T."/>
            <person name="Sahin N."/>
            <person name="Tani A."/>
        </authorList>
    </citation>
    <scope>NUCLEOTIDE SEQUENCE</scope>
    <source>
        <strain evidence="1">KCTC 52305</strain>
    </source>
</reference>
<organism evidence="1 2">
    <name type="scientific">Methylobacterium crusticola</name>
    <dbReference type="NCBI Taxonomy" id="1697972"/>
    <lineage>
        <taxon>Bacteria</taxon>
        <taxon>Pseudomonadati</taxon>
        <taxon>Pseudomonadota</taxon>
        <taxon>Alphaproteobacteria</taxon>
        <taxon>Hyphomicrobiales</taxon>
        <taxon>Methylobacteriaceae</taxon>
        <taxon>Methylobacterium</taxon>
    </lineage>
</organism>
<comment type="caution">
    <text evidence="1">The sequence shown here is derived from an EMBL/GenBank/DDBJ whole genome shotgun (WGS) entry which is preliminary data.</text>
</comment>
<evidence type="ECO:0000313" key="2">
    <source>
        <dbReference type="Proteomes" id="UP001055167"/>
    </source>
</evidence>
<protein>
    <submittedName>
        <fullName evidence="1">Uncharacterized protein</fullName>
    </submittedName>
</protein>
<dbReference type="RefSeq" id="WP_128563681.1">
    <property type="nucleotide sequence ID" value="NZ_BPQH01000011.1"/>
</dbReference>
<accession>A0ABQ4R1Y5</accession>
<evidence type="ECO:0000313" key="1">
    <source>
        <dbReference type="EMBL" id="GJD50856.1"/>
    </source>
</evidence>
<name>A0ABQ4R1Y5_9HYPH</name>
<gene>
    <name evidence="1" type="ORF">OPKNFCMD_3604</name>
</gene>
<sequence>MRGRLGIEGAADADRTPGAARAGTVAALGLRLAAVTLGTSLCVGTCLAYAVAPERRAPEPEAGRFALRLTTFAGDAAAPAAGDDGFRLRLR</sequence>
<dbReference type="Proteomes" id="UP001055167">
    <property type="component" value="Unassembled WGS sequence"/>
</dbReference>
<keyword evidence="2" id="KW-1185">Reference proteome</keyword>
<dbReference type="EMBL" id="BPQH01000011">
    <property type="protein sequence ID" value="GJD50856.1"/>
    <property type="molecule type" value="Genomic_DNA"/>
</dbReference>
<proteinExistence type="predicted"/>